<name>A0A558ACB8_9PSEU</name>
<dbReference type="EMBL" id="VJZA01000022">
    <property type="protein sequence ID" value="TVT21885.1"/>
    <property type="molecule type" value="Genomic_DNA"/>
</dbReference>
<gene>
    <name evidence="9" type="ORF">FNH06_15100</name>
</gene>
<feature type="transmembrane region" description="Helical" evidence="7">
    <location>
        <begin position="200"/>
        <end position="222"/>
    </location>
</feature>
<dbReference type="PIRSF" id="PIRSF002808">
    <property type="entry name" value="Hexose_phosphate_transp"/>
    <property type="match status" value="1"/>
</dbReference>
<evidence type="ECO:0000256" key="6">
    <source>
        <dbReference type="SAM" id="MobiDB-lite"/>
    </source>
</evidence>
<keyword evidence="4 7" id="KW-1133">Transmembrane helix</keyword>
<dbReference type="Proteomes" id="UP000318578">
    <property type="component" value="Unassembled WGS sequence"/>
</dbReference>
<feature type="compositionally biased region" description="Basic residues" evidence="6">
    <location>
        <begin position="20"/>
        <end position="32"/>
    </location>
</feature>
<keyword evidence="10" id="KW-1185">Reference proteome</keyword>
<feature type="transmembrane region" description="Helical" evidence="7">
    <location>
        <begin position="228"/>
        <end position="247"/>
    </location>
</feature>
<feature type="transmembrane region" description="Helical" evidence="7">
    <location>
        <begin position="447"/>
        <end position="468"/>
    </location>
</feature>
<feature type="domain" description="Major facilitator superfamily (MFS) profile" evidence="8">
    <location>
        <begin position="72"/>
        <end position="473"/>
    </location>
</feature>
<dbReference type="GO" id="GO:0022857">
    <property type="term" value="F:transmembrane transporter activity"/>
    <property type="evidence" value="ECO:0007669"/>
    <property type="project" value="InterPro"/>
</dbReference>
<feature type="compositionally biased region" description="Basic and acidic residues" evidence="6">
    <location>
        <begin position="33"/>
        <end position="45"/>
    </location>
</feature>
<dbReference type="Gene3D" id="1.20.1250.20">
    <property type="entry name" value="MFS general substrate transporter like domains"/>
    <property type="match status" value="2"/>
</dbReference>
<organism evidence="9 10">
    <name type="scientific">Amycolatopsis acidiphila</name>
    <dbReference type="NCBI Taxonomy" id="715473"/>
    <lineage>
        <taxon>Bacteria</taxon>
        <taxon>Bacillati</taxon>
        <taxon>Actinomycetota</taxon>
        <taxon>Actinomycetes</taxon>
        <taxon>Pseudonocardiales</taxon>
        <taxon>Pseudonocardiaceae</taxon>
        <taxon>Amycolatopsis</taxon>
    </lineage>
</organism>
<protein>
    <submittedName>
        <fullName evidence="9">MFS transporter</fullName>
    </submittedName>
</protein>
<reference evidence="9 10" key="1">
    <citation type="submission" date="2019-07" db="EMBL/GenBank/DDBJ databases">
        <title>New species of Amycolatopsis and Streptomyces.</title>
        <authorList>
            <person name="Duangmal K."/>
            <person name="Teo W.F.A."/>
            <person name="Lipun K."/>
        </authorList>
    </citation>
    <scope>NUCLEOTIDE SEQUENCE [LARGE SCALE GENOMIC DNA]</scope>
    <source>
        <strain evidence="9 10">JCM 30562</strain>
    </source>
</reference>
<dbReference type="CDD" id="cd17319">
    <property type="entry name" value="MFS_ExuT_GudP_like"/>
    <property type="match status" value="1"/>
</dbReference>
<keyword evidence="3 7" id="KW-0812">Transmembrane</keyword>
<comment type="subcellular location">
    <subcellularLocation>
        <location evidence="1">Cell membrane</location>
        <topology evidence="1">Multi-pass membrane protein</topology>
    </subcellularLocation>
</comment>
<dbReference type="InterPro" id="IPR000849">
    <property type="entry name" value="Sugar_P_transporter"/>
</dbReference>
<evidence type="ECO:0000256" key="7">
    <source>
        <dbReference type="SAM" id="Phobius"/>
    </source>
</evidence>
<proteinExistence type="predicted"/>
<keyword evidence="5 7" id="KW-0472">Membrane</keyword>
<dbReference type="PANTHER" id="PTHR43791">
    <property type="entry name" value="PERMEASE-RELATED"/>
    <property type="match status" value="1"/>
</dbReference>
<feature type="transmembrane region" description="Helical" evidence="7">
    <location>
        <begin position="411"/>
        <end position="435"/>
    </location>
</feature>
<dbReference type="InterPro" id="IPR020846">
    <property type="entry name" value="MFS_dom"/>
</dbReference>
<dbReference type="InterPro" id="IPR011701">
    <property type="entry name" value="MFS"/>
</dbReference>
<evidence type="ECO:0000256" key="4">
    <source>
        <dbReference type="ARBA" id="ARBA00022989"/>
    </source>
</evidence>
<feature type="transmembrane region" description="Helical" evidence="7">
    <location>
        <begin position="381"/>
        <end position="399"/>
    </location>
</feature>
<feature type="transmembrane region" description="Helical" evidence="7">
    <location>
        <begin position="290"/>
        <end position="312"/>
    </location>
</feature>
<evidence type="ECO:0000313" key="10">
    <source>
        <dbReference type="Proteomes" id="UP000318578"/>
    </source>
</evidence>
<sequence length="493" mass="53638">MPPVSRPHWRCCAPRDPPVRRRTRAPGRCSRRSTHDAQNRRDRAGHLQGGRSLNERTSLFRRGSEKKRWIYILPVIVFIYVICYIDRTNISFALPHLKEDMHLSGAEQGLASGIFFWGYLLLQVPGGYMAERWSAKKWIAILLVLWSIAAMASGLTHTFGELVLARFLLGVAEGGVQPALMATIRSWFPFSERSRAYAIFKLYTPIAAIVAAPFSGIILTYADWRWMFVIQGGAPLIVGLAAWLAVVRDTPAKAGWLTAGERDYIERSRIEEGEPLKHRGTFKAAFTSRVVWQFALIYTLTQMGLLGLTLWLPSVLKKAFHTDMQVGLVAMLPQVAAGIAIIMVGRSADRRGGHVAHMSIVLGAGAVILAGASLISAEQKWLVLVAMILGTAASIAWYGPFWASVTKLTPVAAAGAGMGLINGVGNLGSFVGPYVGGWLTDLSGGGYALTQVFFGVVFAIAALLVLPLRKKLREAAKVAQAEKEAAAASEGLT</sequence>
<feature type="transmembrane region" description="Helical" evidence="7">
    <location>
        <begin position="69"/>
        <end position="90"/>
    </location>
</feature>
<keyword evidence="2" id="KW-0813">Transport</keyword>
<comment type="caution">
    <text evidence="9">The sequence shown here is derived from an EMBL/GenBank/DDBJ whole genome shotgun (WGS) entry which is preliminary data.</text>
</comment>
<dbReference type="InterPro" id="IPR036259">
    <property type="entry name" value="MFS_trans_sf"/>
</dbReference>
<feature type="transmembrane region" description="Helical" evidence="7">
    <location>
        <begin position="110"/>
        <end position="130"/>
    </location>
</feature>
<evidence type="ECO:0000256" key="5">
    <source>
        <dbReference type="ARBA" id="ARBA00023136"/>
    </source>
</evidence>
<evidence type="ECO:0000259" key="8">
    <source>
        <dbReference type="PROSITE" id="PS50850"/>
    </source>
</evidence>
<dbReference type="Pfam" id="PF07690">
    <property type="entry name" value="MFS_1"/>
    <property type="match status" value="1"/>
</dbReference>
<dbReference type="AlphaFoldDB" id="A0A558ACB8"/>
<dbReference type="OrthoDB" id="9773957at2"/>
<evidence type="ECO:0000256" key="2">
    <source>
        <dbReference type="ARBA" id="ARBA00022448"/>
    </source>
</evidence>
<dbReference type="GO" id="GO:0005886">
    <property type="term" value="C:plasma membrane"/>
    <property type="evidence" value="ECO:0007669"/>
    <property type="project" value="UniProtKB-SubCell"/>
</dbReference>
<feature type="transmembrane region" description="Helical" evidence="7">
    <location>
        <begin position="167"/>
        <end position="188"/>
    </location>
</feature>
<feature type="transmembrane region" description="Helical" evidence="7">
    <location>
        <begin position="137"/>
        <end position="155"/>
    </location>
</feature>
<feature type="transmembrane region" description="Helical" evidence="7">
    <location>
        <begin position="355"/>
        <end position="375"/>
    </location>
</feature>
<evidence type="ECO:0000313" key="9">
    <source>
        <dbReference type="EMBL" id="TVT21885.1"/>
    </source>
</evidence>
<feature type="transmembrane region" description="Helical" evidence="7">
    <location>
        <begin position="324"/>
        <end position="343"/>
    </location>
</feature>
<accession>A0A558ACB8</accession>
<dbReference type="PROSITE" id="PS50850">
    <property type="entry name" value="MFS"/>
    <property type="match status" value="1"/>
</dbReference>
<evidence type="ECO:0000256" key="3">
    <source>
        <dbReference type="ARBA" id="ARBA00022692"/>
    </source>
</evidence>
<evidence type="ECO:0000256" key="1">
    <source>
        <dbReference type="ARBA" id="ARBA00004651"/>
    </source>
</evidence>
<dbReference type="PANTHER" id="PTHR43791:SF100">
    <property type="entry name" value="SUGAR TRANSPORTER"/>
    <property type="match status" value="1"/>
</dbReference>
<dbReference type="SUPFAM" id="SSF103473">
    <property type="entry name" value="MFS general substrate transporter"/>
    <property type="match status" value="1"/>
</dbReference>
<feature type="region of interest" description="Disordered" evidence="6">
    <location>
        <begin position="15"/>
        <end position="49"/>
    </location>
</feature>